<feature type="compositionally biased region" description="Polar residues" evidence="10">
    <location>
        <begin position="368"/>
        <end position="391"/>
    </location>
</feature>
<dbReference type="RefSeq" id="XP_060335696.1">
    <property type="nucleotide sequence ID" value="XM_060471978.1"/>
</dbReference>
<keyword evidence="6" id="KW-0498">Mitosis</keyword>
<evidence type="ECO:0000256" key="4">
    <source>
        <dbReference type="ARBA" id="ARBA00022454"/>
    </source>
</evidence>
<dbReference type="AlphaFoldDB" id="A0AA39NF97"/>
<feature type="compositionally biased region" description="Low complexity" evidence="10">
    <location>
        <begin position="17"/>
        <end position="28"/>
    </location>
</feature>
<dbReference type="Pfam" id="PF10444">
    <property type="entry name" value="Nbl1_Borealin_N"/>
    <property type="match status" value="1"/>
</dbReference>
<accession>A0AA39NF97</accession>
<evidence type="ECO:0000256" key="6">
    <source>
        <dbReference type="ARBA" id="ARBA00022776"/>
    </source>
</evidence>
<keyword evidence="9" id="KW-0137">Centromere</keyword>
<evidence type="ECO:0000256" key="5">
    <source>
        <dbReference type="ARBA" id="ARBA00022618"/>
    </source>
</evidence>
<evidence type="ECO:0000256" key="10">
    <source>
        <dbReference type="SAM" id="MobiDB-lite"/>
    </source>
</evidence>
<dbReference type="GO" id="GO:0051233">
    <property type="term" value="C:spindle midzone"/>
    <property type="evidence" value="ECO:0007669"/>
    <property type="project" value="TreeGrafter"/>
</dbReference>
<evidence type="ECO:0000256" key="2">
    <source>
        <dbReference type="ARBA" id="ARBA00004584"/>
    </source>
</evidence>
<protein>
    <recommendedName>
        <fullName evidence="11">Borealin N-terminal domain-containing protein</fullName>
    </recommendedName>
</protein>
<feature type="region of interest" description="Disordered" evidence="10">
    <location>
        <begin position="1"/>
        <end position="30"/>
    </location>
</feature>
<feature type="domain" description="Borealin N-terminal" evidence="11">
    <location>
        <begin position="48"/>
        <end position="104"/>
    </location>
</feature>
<comment type="caution">
    <text evidence="12">The sequence shown here is derived from an EMBL/GenBank/DDBJ whole genome shotgun (WGS) entry which is preliminary data.</text>
</comment>
<comment type="subcellular location">
    <subcellularLocation>
        <location evidence="2">Chromosome</location>
        <location evidence="2">Centromere</location>
    </subcellularLocation>
    <subcellularLocation>
        <location evidence="1">Nucleus</location>
    </subcellularLocation>
</comment>
<organism evidence="12 13">
    <name type="scientific">Armillaria tabescens</name>
    <name type="common">Ringless honey mushroom</name>
    <name type="synonym">Agaricus tabescens</name>
    <dbReference type="NCBI Taxonomy" id="1929756"/>
    <lineage>
        <taxon>Eukaryota</taxon>
        <taxon>Fungi</taxon>
        <taxon>Dikarya</taxon>
        <taxon>Basidiomycota</taxon>
        <taxon>Agaricomycotina</taxon>
        <taxon>Agaricomycetes</taxon>
        <taxon>Agaricomycetidae</taxon>
        <taxon>Agaricales</taxon>
        <taxon>Marasmiineae</taxon>
        <taxon>Physalacriaceae</taxon>
        <taxon>Desarmillaria</taxon>
    </lineage>
</organism>
<evidence type="ECO:0000256" key="7">
    <source>
        <dbReference type="ARBA" id="ARBA00023242"/>
    </source>
</evidence>
<dbReference type="GeneID" id="85355526"/>
<feature type="compositionally biased region" description="Polar residues" evidence="10">
    <location>
        <begin position="327"/>
        <end position="343"/>
    </location>
</feature>
<gene>
    <name evidence="12" type="ORF">EV420DRAFT_1517014</name>
</gene>
<comment type="similarity">
    <text evidence="3">Belongs to the borealin family.</text>
</comment>
<evidence type="ECO:0000313" key="13">
    <source>
        <dbReference type="Proteomes" id="UP001175211"/>
    </source>
</evidence>
<dbReference type="Proteomes" id="UP001175211">
    <property type="component" value="Unassembled WGS sequence"/>
</dbReference>
<name>A0AA39NF97_ARMTA</name>
<keyword evidence="5" id="KW-0132">Cell division</keyword>
<feature type="compositionally biased region" description="Low complexity" evidence="10">
    <location>
        <begin position="347"/>
        <end position="367"/>
    </location>
</feature>
<evidence type="ECO:0000256" key="9">
    <source>
        <dbReference type="ARBA" id="ARBA00023328"/>
    </source>
</evidence>
<reference evidence="12" key="1">
    <citation type="submission" date="2023-06" db="EMBL/GenBank/DDBJ databases">
        <authorList>
            <consortium name="Lawrence Berkeley National Laboratory"/>
            <person name="Ahrendt S."/>
            <person name="Sahu N."/>
            <person name="Indic B."/>
            <person name="Wong-Bajracharya J."/>
            <person name="Merenyi Z."/>
            <person name="Ke H.-M."/>
            <person name="Monk M."/>
            <person name="Kocsube S."/>
            <person name="Drula E."/>
            <person name="Lipzen A."/>
            <person name="Balint B."/>
            <person name="Henrissat B."/>
            <person name="Andreopoulos B."/>
            <person name="Martin F.M."/>
            <person name="Harder C.B."/>
            <person name="Rigling D."/>
            <person name="Ford K.L."/>
            <person name="Foster G.D."/>
            <person name="Pangilinan J."/>
            <person name="Papanicolaou A."/>
            <person name="Barry K."/>
            <person name="LaButti K."/>
            <person name="Viragh M."/>
            <person name="Koriabine M."/>
            <person name="Yan M."/>
            <person name="Riley R."/>
            <person name="Champramary S."/>
            <person name="Plett K.L."/>
            <person name="Tsai I.J."/>
            <person name="Slot J."/>
            <person name="Sipos G."/>
            <person name="Plett J."/>
            <person name="Nagy L.G."/>
            <person name="Grigoriev I.V."/>
        </authorList>
    </citation>
    <scope>NUCLEOTIDE SEQUENCE</scope>
    <source>
        <strain evidence="12">CCBAS 213</strain>
    </source>
</reference>
<feature type="compositionally biased region" description="Polar residues" evidence="10">
    <location>
        <begin position="229"/>
        <end position="255"/>
    </location>
</feature>
<feature type="non-terminal residue" evidence="12">
    <location>
        <position position="469"/>
    </location>
</feature>
<evidence type="ECO:0000256" key="1">
    <source>
        <dbReference type="ARBA" id="ARBA00004123"/>
    </source>
</evidence>
<sequence length="469" mass="51069">MARLPGPALKRRVARDSPCSQPSPTSSSVALISAMEFPSMTRKYSDEEKSQLIANLNLEVAHRTRQLRSWLSGGLENFKIHQEGHVSRIPKQIRGMTMREFGEKYNGNVQAALRGVQREKMASAGNDPAFGEIDKGMRKRKWLASQDQETMVEPSEPRAVKNARLESPQRQPGSSTGPGTAQRARLLSGVTKTPGKSQGRPLPRVPQSPSPQKSKPPFNAGPGAAFQSKLPSPTKPKSNNPLTRSRVPSLSTFNPTLPPKTPGYPGSKPPNSNVIRMPRRDESMLSVNGSPLANPFEFGMKWVKGANGSAEEITPDTSRPTLKRTKSNITISRDPSFNANTLHSRSRSQSSLRPSSSQPSSTALSRTNSDATLPSSQPSPSHNLFTPTRAQPTPFPKDSDPPPLQIPTLTRSYSVTISTKDGHLLEFDPLQASPGSLDALEGISSSAKKQAREEMGRLVQAAVDKWKIR</sequence>
<dbReference type="PANTHER" id="PTHR16040">
    <property type="entry name" value="AUSTRALIN, ISOFORM A-RELATED"/>
    <property type="match status" value="1"/>
</dbReference>
<dbReference type="InterPro" id="IPR018867">
    <property type="entry name" value="Cell_div_borealin"/>
</dbReference>
<keyword evidence="13" id="KW-1185">Reference proteome</keyword>
<dbReference type="GO" id="GO:0000070">
    <property type="term" value="P:mitotic sister chromatid segregation"/>
    <property type="evidence" value="ECO:0007669"/>
    <property type="project" value="TreeGrafter"/>
</dbReference>
<feature type="compositionally biased region" description="Polar residues" evidence="10">
    <location>
        <begin position="168"/>
        <end position="179"/>
    </location>
</feature>
<feature type="region of interest" description="Disordered" evidence="10">
    <location>
        <begin position="120"/>
        <end position="276"/>
    </location>
</feature>
<keyword evidence="8" id="KW-0131">Cell cycle</keyword>
<dbReference type="GO" id="GO:0000775">
    <property type="term" value="C:chromosome, centromeric region"/>
    <property type="evidence" value="ECO:0007669"/>
    <property type="project" value="UniProtKB-SubCell"/>
</dbReference>
<dbReference type="PANTHER" id="PTHR16040:SF7">
    <property type="entry name" value="AUSTRALIN, ISOFORM A-RELATED"/>
    <property type="match status" value="1"/>
</dbReference>
<dbReference type="GO" id="GO:0032133">
    <property type="term" value="C:chromosome passenger complex"/>
    <property type="evidence" value="ECO:0007669"/>
    <property type="project" value="TreeGrafter"/>
</dbReference>
<dbReference type="GO" id="GO:0005634">
    <property type="term" value="C:nucleus"/>
    <property type="evidence" value="ECO:0007669"/>
    <property type="project" value="UniProtKB-SubCell"/>
</dbReference>
<evidence type="ECO:0000256" key="3">
    <source>
        <dbReference type="ARBA" id="ARBA00009914"/>
    </source>
</evidence>
<evidence type="ECO:0000313" key="12">
    <source>
        <dbReference type="EMBL" id="KAK0464575.1"/>
    </source>
</evidence>
<evidence type="ECO:0000256" key="8">
    <source>
        <dbReference type="ARBA" id="ARBA00023306"/>
    </source>
</evidence>
<keyword evidence="4" id="KW-0158">Chromosome</keyword>
<dbReference type="GO" id="GO:0051301">
    <property type="term" value="P:cell division"/>
    <property type="evidence" value="ECO:0007669"/>
    <property type="project" value="UniProtKB-KW"/>
</dbReference>
<feature type="region of interest" description="Disordered" evidence="10">
    <location>
        <begin position="309"/>
        <end position="408"/>
    </location>
</feature>
<dbReference type="EMBL" id="JAUEPS010000006">
    <property type="protein sequence ID" value="KAK0464575.1"/>
    <property type="molecule type" value="Genomic_DNA"/>
</dbReference>
<evidence type="ECO:0000259" key="11">
    <source>
        <dbReference type="Pfam" id="PF10444"/>
    </source>
</evidence>
<keyword evidence="7" id="KW-0539">Nucleus</keyword>
<proteinExistence type="inferred from homology"/>
<dbReference type="InterPro" id="IPR018851">
    <property type="entry name" value="Borealin_N"/>
</dbReference>